<dbReference type="KEGG" id="coh:EAV92_00775"/>
<feature type="domain" description="O-antigen ligase-related" evidence="6">
    <location>
        <begin position="281"/>
        <end position="411"/>
    </location>
</feature>
<evidence type="ECO:0000259" key="6">
    <source>
        <dbReference type="Pfam" id="PF04932"/>
    </source>
</evidence>
<dbReference type="PANTHER" id="PTHR37422:SF13">
    <property type="entry name" value="LIPOPOLYSACCHARIDE BIOSYNTHESIS PROTEIN PA4999-RELATED"/>
    <property type="match status" value="1"/>
</dbReference>
<keyword evidence="4 5" id="KW-0472">Membrane</keyword>
<feature type="transmembrane region" description="Helical" evidence="5">
    <location>
        <begin position="248"/>
        <end position="270"/>
    </location>
</feature>
<feature type="transmembrane region" description="Helical" evidence="5">
    <location>
        <begin position="42"/>
        <end position="60"/>
    </location>
</feature>
<comment type="subcellular location">
    <subcellularLocation>
        <location evidence="1">Membrane</location>
        <topology evidence="1">Multi-pass membrane protein</topology>
    </subcellularLocation>
</comment>
<keyword evidence="3 5" id="KW-1133">Transmembrane helix</keyword>
<feature type="transmembrane region" description="Helical" evidence="5">
    <location>
        <begin position="310"/>
        <end position="331"/>
    </location>
</feature>
<dbReference type="GO" id="GO:0016020">
    <property type="term" value="C:membrane"/>
    <property type="evidence" value="ECO:0007669"/>
    <property type="project" value="UniProtKB-SubCell"/>
</dbReference>
<gene>
    <name evidence="7" type="ORF">EAV92_00775</name>
</gene>
<evidence type="ECO:0000256" key="1">
    <source>
        <dbReference type="ARBA" id="ARBA00004141"/>
    </source>
</evidence>
<dbReference type="InterPro" id="IPR011990">
    <property type="entry name" value="TPR-like_helical_dom_sf"/>
</dbReference>
<name>A0A3G3JSQ9_9BACL</name>
<evidence type="ECO:0000313" key="8">
    <source>
        <dbReference type="Proteomes" id="UP000269097"/>
    </source>
</evidence>
<feature type="transmembrane region" description="Helical" evidence="5">
    <location>
        <begin position="448"/>
        <end position="466"/>
    </location>
</feature>
<keyword evidence="2 5" id="KW-0812">Transmembrane</keyword>
<dbReference type="InterPro" id="IPR051533">
    <property type="entry name" value="WaaL-like"/>
</dbReference>
<feature type="transmembrane region" description="Helical" evidence="5">
    <location>
        <begin position="127"/>
        <end position="147"/>
    </location>
</feature>
<proteinExistence type="predicted"/>
<reference evidence="7 8" key="1">
    <citation type="submission" date="2018-10" db="EMBL/GenBank/DDBJ databases">
        <title>Genome Sequence of Cohnella sp.</title>
        <authorList>
            <person name="Srinivasan S."/>
            <person name="Kim M.K."/>
        </authorList>
    </citation>
    <scope>NUCLEOTIDE SEQUENCE [LARGE SCALE GENOMIC DNA]</scope>
    <source>
        <strain evidence="7 8">18JY8-7</strain>
    </source>
</reference>
<feature type="transmembrane region" description="Helical" evidence="5">
    <location>
        <begin position="224"/>
        <end position="241"/>
    </location>
</feature>
<dbReference type="Pfam" id="PF04932">
    <property type="entry name" value="Wzy_C"/>
    <property type="match status" value="1"/>
</dbReference>
<dbReference type="Proteomes" id="UP000269097">
    <property type="component" value="Chromosome"/>
</dbReference>
<dbReference type="InterPro" id="IPR007016">
    <property type="entry name" value="O-antigen_ligase-rel_domated"/>
</dbReference>
<keyword evidence="8" id="KW-1185">Reference proteome</keyword>
<feature type="transmembrane region" description="Helical" evidence="5">
    <location>
        <begin position="167"/>
        <end position="188"/>
    </location>
</feature>
<feature type="transmembrane region" description="Helical" evidence="5">
    <location>
        <begin position="99"/>
        <end position="115"/>
    </location>
</feature>
<evidence type="ECO:0000313" key="7">
    <source>
        <dbReference type="EMBL" id="AYQ71265.1"/>
    </source>
</evidence>
<feature type="transmembrane region" description="Helical" evidence="5">
    <location>
        <begin position="67"/>
        <end position="87"/>
    </location>
</feature>
<dbReference type="EMBL" id="CP033433">
    <property type="protein sequence ID" value="AYQ71265.1"/>
    <property type="molecule type" value="Genomic_DNA"/>
</dbReference>
<dbReference type="Gene3D" id="1.25.40.10">
    <property type="entry name" value="Tetratricopeptide repeat domain"/>
    <property type="match status" value="1"/>
</dbReference>
<dbReference type="AlphaFoldDB" id="A0A3G3JSQ9"/>
<sequence>MRRFGGFRIVRKFGHFAAAAVLAGLLGWSAWRFGLFYDDDAYSAELLVFAAVLAGLPWVVWGRKESLPAAALFPLGVAACYGITLLMGPASYSGTVDSMLRWTAFAGWLTLLSLWGKKPGHRGWGEAAIQAIGLFLLVGGWLGWFGWLSFPEIVLRFDDPELSATGVRLAGFLQYSNAYAAVLAFFLLRQWQGWAGAGKLRAIAASLSAIPYAGAIALTESRGAIAALLAGFVLALVFADGRRERGKLLLVACWTLLGGCAAAGGALRAVAAGGSWGWLTAGVLVAGAGALYGLWLWTSRRGKGEGWPTVILWAGVTVLALALGAAAYAWMGSMGNGSRLSGGEFGTAASRLLFYRDGWRMFLDSPWLGFGGDSWRSLFGYYQSQPYVGSEVHSGYLDMLLDTGLLGLAALAVMLVVWIRRVWKTRREALAPAAVLLLHAAVDFDFSYAWIWLLLLAWFALFSANAEAGRPDARRWRAAGGVAAALLLGASAWGLWAAWHGHAAARDLAAARRTATPAAREAKLRAALTANPALVRIRLALAPILLQAEERESVLAAGLRYEPQSAPLLLQLGLAEAELGIAAQAEVRLREALRLERFSREAHVAAIAEMARLSQALRFRGDAAGARTAAEAAVSFYERFAALAREVEAEPHPANGRGFAMAPSAQFNAAQAYADLGRIPKARGLLLGLISADSDGWRDEAEELLKKLDEGSASERVAESPG</sequence>
<feature type="transmembrane region" description="Helical" evidence="5">
    <location>
        <begin position="478"/>
        <end position="499"/>
    </location>
</feature>
<feature type="transmembrane region" description="Helical" evidence="5">
    <location>
        <begin position="399"/>
        <end position="419"/>
    </location>
</feature>
<dbReference type="SUPFAM" id="SSF48452">
    <property type="entry name" value="TPR-like"/>
    <property type="match status" value="1"/>
</dbReference>
<organism evidence="7 8">
    <name type="scientific">Cohnella candidum</name>
    <dbReference type="NCBI Taxonomy" id="2674991"/>
    <lineage>
        <taxon>Bacteria</taxon>
        <taxon>Bacillati</taxon>
        <taxon>Bacillota</taxon>
        <taxon>Bacilli</taxon>
        <taxon>Bacillales</taxon>
        <taxon>Paenibacillaceae</taxon>
        <taxon>Cohnella</taxon>
    </lineage>
</organism>
<evidence type="ECO:0000256" key="2">
    <source>
        <dbReference type="ARBA" id="ARBA00022692"/>
    </source>
</evidence>
<feature type="transmembrane region" description="Helical" evidence="5">
    <location>
        <begin position="200"/>
        <end position="218"/>
    </location>
</feature>
<accession>A0A3G3JSQ9</accession>
<dbReference type="PANTHER" id="PTHR37422">
    <property type="entry name" value="TEICHURONIC ACID BIOSYNTHESIS PROTEIN TUAE"/>
    <property type="match status" value="1"/>
</dbReference>
<evidence type="ECO:0000256" key="3">
    <source>
        <dbReference type="ARBA" id="ARBA00022989"/>
    </source>
</evidence>
<feature type="transmembrane region" description="Helical" evidence="5">
    <location>
        <begin position="276"/>
        <end position="298"/>
    </location>
</feature>
<evidence type="ECO:0000256" key="4">
    <source>
        <dbReference type="ARBA" id="ARBA00023136"/>
    </source>
</evidence>
<protein>
    <recommendedName>
        <fullName evidence="6">O-antigen ligase-related domain-containing protein</fullName>
    </recommendedName>
</protein>
<evidence type="ECO:0000256" key="5">
    <source>
        <dbReference type="SAM" id="Phobius"/>
    </source>
</evidence>